<dbReference type="AlphaFoldDB" id="A0A3N0CPD4"/>
<dbReference type="InterPro" id="IPR050261">
    <property type="entry name" value="FrsA_esterase"/>
</dbReference>
<proteinExistence type="inferred from homology"/>
<comment type="similarity">
    <text evidence="2">Belongs to the AB hydrolase superfamily. FUS2 hydrolase family.</text>
</comment>
<evidence type="ECO:0000313" key="4">
    <source>
        <dbReference type="EMBL" id="RNL65337.1"/>
    </source>
</evidence>
<dbReference type="SUPFAM" id="SSF53474">
    <property type="entry name" value="alpha/beta-Hydrolases"/>
    <property type="match status" value="1"/>
</dbReference>
<dbReference type="EMBL" id="RJSE01000003">
    <property type="protein sequence ID" value="RNL65337.1"/>
    <property type="molecule type" value="Genomic_DNA"/>
</dbReference>
<sequence length="313" mass="32131">MTPENLTFSSAGTACAAWHFRAAHDDLAGKAGRPVVVMAHGLGGTKDSGLAPFAEGFAAAGLDVLVFDYRGFGESAGSPRQTVSVADQLADYRAAITAAQALPGVDPGRVVLWGVSLAGGHVLSAAAGRDDIAAVVALVPMVDGIAAAVHATKSHSGRELARATGLGIASRISARTGRGPRMMPIVARPGEVGALTLDGALEDYLSIAGPSWRNEIAADVSLELGSRAPAKAAKDLACPLLVQIADFDRSAPPYAAAKAAFKGGAEVRHYPCDHFDVFPGKPWHDAAVTHAVSFLTRTLGRTLSGDRGPLRTG</sequence>
<evidence type="ECO:0000259" key="3">
    <source>
        <dbReference type="Pfam" id="PF00561"/>
    </source>
</evidence>
<dbReference type="Gene3D" id="3.40.50.1820">
    <property type="entry name" value="alpha/beta hydrolase"/>
    <property type="match status" value="1"/>
</dbReference>
<name>A0A3N0CPD4_9ACTN</name>
<evidence type="ECO:0000256" key="2">
    <source>
        <dbReference type="ARBA" id="ARBA00038115"/>
    </source>
</evidence>
<keyword evidence="5" id="KW-1185">Reference proteome</keyword>
<dbReference type="OrthoDB" id="63034at2"/>
<feature type="domain" description="AB hydrolase-1" evidence="3">
    <location>
        <begin position="34"/>
        <end position="148"/>
    </location>
</feature>
<dbReference type="PANTHER" id="PTHR22946">
    <property type="entry name" value="DIENELACTONE HYDROLASE DOMAIN-CONTAINING PROTEIN-RELATED"/>
    <property type="match status" value="1"/>
</dbReference>
<dbReference type="RefSeq" id="WP_123226440.1">
    <property type="nucleotide sequence ID" value="NZ_RJSE01000003.1"/>
</dbReference>
<dbReference type="GO" id="GO:0052689">
    <property type="term" value="F:carboxylic ester hydrolase activity"/>
    <property type="evidence" value="ECO:0007669"/>
    <property type="project" value="UniProtKB-ARBA"/>
</dbReference>
<dbReference type="InterPro" id="IPR000073">
    <property type="entry name" value="AB_hydrolase_1"/>
</dbReference>
<gene>
    <name evidence="4" type="ORF">EFK50_05090</name>
</gene>
<keyword evidence="1 4" id="KW-0378">Hydrolase</keyword>
<comment type="caution">
    <text evidence="4">The sequence shown here is derived from an EMBL/GenBank/DDBJ whole genome shotgun (WGS) entry which is preliminary data.</text>
</comment>
<protein>
    <submittedName>
        <fullName evidence="4">Alpha/beta fold hydrolase</fullName>
    </submittedName>
</protein>
<evidence type="ECO:0000256" key="1">
    <source>
        <dbReference type="ARBA" id="ARBA00022801"/>
    </source>
</evidence>
<evidence type="ECO:0000313" key="5">
    <source>
        <dbReference type="Proteomes" id="UP000267128"/>
    </source>
</evidence>
<dbReference type="Pfam" id="PF00561">
    <property type="entry name" value="Abhydrolase_1"/>
    <property type="match status" value="1"/>
</dbReference>
<organism evidence="4 5">
    <name type="scientific">Nocardioides marmoriginsengisoli</name>
    <dbReference type="NCBI Taxonomy" id="661483"/>
    <lineage>
        <taxon>Bacteria</taxon>
        <taxon>Bacillati</taxon>
        <taxon>Actinomycetota</taxon>
        <taxon>Actinomycetes</taxon>
        <taxon>Propionibacteriales</taxon>
        <taxon>Nocardioidaceae</taxon>
        <taxon>Nocardioides</taxon>
    </lineage>
</organism>
<dbReference type="InterPro" id="IPR029058">
    <property type="entry name" value="AB_hydrolase_fold"/>
</dbReference>
<dbReference type="PANTHER" id="PTHR22946:SF9">
    <property type="entry name" value="POLYKETIDE TRANSFERASE AF380"/>
    <property type="match status" value="1"/>
</dbReference>
<reference evidence="4 5" key="1">
    <citation type="submission" date="2018-11" db="EMBL/GenBank/DDBJ databases">
        <authorList>
            <person name="Li F."/>
        </authorList>
    </citation>
    <scope>NUCLEOTIDE SEQUENCE [LARGE SCALE GENOMIC DNA]</scope>
    <source>
        <strain evidence="4 5">Gsoil 097</strain>
    </source>
</reference>
<accession>A0A3N0CPD4</accession>
<dbReference type="Proteomes" id="UP000267128">
    <property type="component" value="Unassembled WGS sequence"/>
</dbReference>